<reference evidence="1" key="1">
    <citation type="submission" date="2010-03" db="EMBL/GenBank/DDBJ databases">
        <title>Annotation of Blastomyces dermatitidis strain ATCC 18188.</title>
        <authorList>
            <consortium name="The Broad Institute Genome Sequencing Platform"/>
            <consortium name="Broad Institute Genome Sequencing Center for Infectious Disease."/>
            <person name="Cuomo C."/>
            <person name="Klein B."/>
            <person name="Sullivan T."/>
            <person name="Heitman J."/>
            <person name="Young S."/>
            <person name="Zeng Q."/>
            <person name="Gargeya S."/>
            <person name="Alvarado L."/>
            <person name="Berlin A.M."/>
            <person name="Chapman S.B."/>
            <person name="Chen Z."/>
            <person name="Freedman E."/>
            <person name="Gellesch M."/>
            <person name="Goldberg J."/>
            <person name="Griggs A."/>
            <person name="Gujja S."/>
            <person name="Heilman E."/>
            <person name="Heiman D."/>
            <person name="Howarth C."/>
            <person name="Mehta T."/>
            <person name="Neiman D."/>
            <person name="Pearson M."/>
            <person name="Roberts A."/>
            <person name="Saif S."/>
            <person name="Shea T."/>
            <person name="Shenoy N."/>
            <person name="Sisk P."/>
            <person name="Stolte C."/>
            <person name="Sykes S."/>
            <person name="White J."/>
            <person name="Yandava C."/>
            <person name="Haas B."/>
            <person name="Nusbaum C."/>
            <person name="Birren B."/>
        </authorList>
    </citation>
    <scope>NUCLEOTIDE SEQUENCE</scope>
    <source>
        <strain evidence="1">ATCC 18188</strain>
    </source>
</reference>
<dbReference type="Proteomes" id="UP000007802">
    <property type="component" value="Unassembled WGS sequence"/>
</dbReference>
<protein>
    <submittedName>
        <fullName evidence="1">Uncharacterized protein</fullName>
    </submittedName>
</protein>
<sequence>MCSLGMLQRARASEYYFNLPSSESQDSTTVQV</sequence>
<dbReference type="EMBL" id="GG749451">
    <property type="protein sequence ID" value="KMW68152.1"/>
    <property type="molecule type" value="Genomic_DNA"/>
</dbReference>
<name>A0A0J9EQ49_AJEDA</name>
<organism evidence="1">
    <name type="scientific">Ajellomyces dermatitidis (strain ATCC 18188 / CBS 674.68)</name>
    <name type="common">Blastomyces dermatitidis</name>
    <dbReference type="NCBI Taxonomy" id="653446"/>
    <lineage>
        <taxon>Eukaryota</taxon>
        <taxon>Fungi</taxon>
        <taxon>Dikarya</taxon>
        <taxon>Ascomycota</taxon>
        <taxon>Pezizomycotina</taxon>
        <taxon>Eurotiomycetes</taxon>
        <taxon>Eurotiomycetidae</taxon>
        <taxon>Onygenales</taxon>
        <taxon>Ajellomycetaceae</taxon>
        <taxon>Blastomyces</taxon>
    </lineage>
</organism>
<evidence type="ECO:0000313" key="1">
    <source>
        <dbReference type="EMBL" id="KMW68152.1"/>
    </source>
</evidence>
<gene>
    <name evidence="1" type="ORF">BDDG_12612</name>
</gene>
<dbReference type="AlphaFoldDB" id="A0A0J9EQ49"/>
<proteinExistence type="predicted"/>
<accession>A0A0J9EQ49</accession>